<keyword evidence="3" id="KW-1185">Reference proteome</keyword>
<dbReference type="RefSeq" id="WP_212981474.1">
    <property type="nucleotide sequence ID" value="NZ_AP025343.1"/>
</dbReference>
<dbReference type="AlphaFoldDB" id="A0A919YMU0"/>
<evidence type="ECO:0000259" key="1">
    <source>
        <dbReference type="Pfam" id="PF01882"/>
    </source>
</evidence>
<protein>
    <recommendedName>
        <fullName evidence="1">DUF58 domain-containing protein</fullName>
    </recommendedName>
</protein>
<dbReference type="Pfam" id="PF01882">
    <property type="entry name" value="DUF58"/>
    <property type="match status" value="1"/>
</dbReference>
<evidence type="ECO:0000313" key="3">
    <source>
        <dbReference type="Proteomes" id="UP000682811"/>
    </source>
</evidence>
<name>A0A919YMU0_9BACL</name>
<evidence type="ECO:0000313" key="2">
    <source>
        <dbReference type="EMBL" id="GIO51495.1"/>
    </source>
</evidence>
<organism evidence="2 3">
    <name type="scientific">Paenibacillus azoreducens</name>
    <dbReference type="NCBI Taxonomy" id="116718"/>
    <lineage>
        <taxon>Bacteria</taxon>
        <taxon>Bacillati</taxon>
        <taxon>Bacillota</taxon>
        <taxon>Bacilli</taxon>
        <taxon>Bacillales</taxon>
        <taxon>Paenibacillaceae</taxon>
        <taxon>Paenibacillus</taxon>
    </lineage>
</organism>
<proteinExistence type="predicted"/>
<reference evidence="2 3" key="1">
    <citation type="submission" date="2021-03" db="EMBL/GenBank/DDBJ databases">
        <title>Antimicrobial resistance genes in bacteria isolated from Japanese honey, and their potential for conferring macrolide and lincosamide resistance in the American foulbrood pathogen Paenibacillus larvae.</title>
        <authorList>
            <person name="Okamoto M."/>
            <person name="Kumagai M."/>
            <person name="Kanamori H."/>
            <person name="Takamatsu D."/>
        </authorList>
    </citation>
    <scope>NUCLEOTIDE SEQUENCE [LARGE SCALE GENOMIC DNA]</scope>
    <source>
        <strain evidence="2 3">J34TS1</strain>
    </source>
</reference>
<dbReference type="EMBL" id="BORT01000055">
    <property type="protein sequence ID" value="GIO51495.1"/>
    <property type="molecule type" value="Genomic_DNA"/>
</dbReference>
<sequence>MAVLWLFLACGIVVVLQGLVLGKYSLRKLNYDRHFSTRTCHAGDSIEMVEVIENNRRVPIPWLRLEAMLPASLGFKRSKETWVSEGDIYQNHTSFFSLPARTRITRTHQIHCRGRGIFRMDTATMTGSDLFALYTPSLQVMLSKRLVVYPSLLNDGDLPSSWKTWQGELAVRRWIVEDPFLFTGVRSYAPGDAMNRIHWKASARSGELQVHQHGYSADPKAMILLNIEVTEQMWNVVTKPEIVEEALSYAATCAAALIHQGMAAGFASNAYLSPHADARLTRLAPDYGLPHLGDLLEAMAAVEMKVCRPFHEQLRLEAAAEAAETIDYLLVTPHISPAIREAAQQLELKGHRVSVVDLNAGLKEAEA</sequence>
<gene>
    <name evidence="2" type="ORF">J34TS1_62600</name>
</gene>
<comment type="caution">
    <text evidence="2">The sequence shown here is derived from an EMBL/GenBank/DDBJ whole genome shotgun (WGS) entry which is preliminary data.</text>
</comment>
<accession>A0A919YMU0</accession>
<feature type="domain" description="DUF58" evidence="1">
    <location>
        <begin position="185"/>
        <end position="300"/>
    </location>
</feature>
<dbReference type="Proteomes" id="UP000682811">
    <property type="component" value="Unassembled WGS sequence"/>
</dbReference>
<dbReference type="InterPro" id="IPR002881">
    <property type="entry name" value="DUF58"/>
</dbReference>
<dbReference type="PANTHER" id="PTHR34351:SF2">
    <property type="entry name" value="DUF58 DOMAIN-CONTAINING PROTEIN"/>
    <property type="match status" value="1"/>
</dbReference>
<dbReference type="PANTHER" id="PTHR34351">
    <property type="entry name" value="SLR1927 PROTEIN-RELATED"/>
    <property type="match status" value="1"/>
</dbReference>